<accession>A0A2Z5GAR4</accession>
<evidence type="ECO:0000313" key="4">
    <source>
        <dbReference type="Proteomes" id="UP000253606"/>
    </source>
</evidence>
<keyword evidence="4" id="KW-1185">Reference proteome</keyword>
<evidence type="ECO:0000256" key="1">
    <source>
        <dbReference type="SAM" id="MobiDB-lite"/>
    </source>
</evidence>
<protein>
    <submittedName>
        <fullName evidence="3">Uncharacterized protein</fullName>
    </submittedName>
</protein>
<gene>
    <name evidence="2" type="ORF">ACPOL_7138</name>
    <name evidence="3" type="ORF">ACPOL_7150</name>
</gene>
<geneLocation type="plasmid" evidence="4">
    <name>pacpol3</name>
</geneLocation>
<geneLocation type="plasmid" evidence="3">
    <name>pACPOL3</name>
</geneLocation>
<feature type="region of interest" description="Disordered" evidence="1">
    <location>
        <begin position="1"/>
        <end position="31"/>
    </location>
</feature>
<feature type="compositionally biased region" description="Basic and acidic residues" evidence="1">
    <location>
        <begin position="12"/>
        <end position="28"/>
    </location>
</feature>
<geneLocation type="plasmid" evidence="2">
    <name>pACPOL4</name>
</geneLocation>
<reference evidence="3 4" key="1">
    <citation type="journal article" date="2018" name="Front. Microbiol.">
        <title>Hydrolytic Capabilities as a Key to Environmental Success: Chitinolytic and Cellulolytic Acidobacteria From Acidic Sub-arctic Soils and Boreal Peatlands.</title>
        <authorList>
            <person name="Belova S.E."/>
            <person name="Ravin N.V."/>
            <person name="Pankratov T.A."/>
            <person name="Rakitin A.L."/>
            <person name="Ivanova A.A."/>
            <person name="Beletsky A.V."/>
            <person name="Mardanov A.V."/>
            <person name="Sinninghe Damste J.S."/>
            <person name="Dedysh S.N."/>
        </authorList>
    </citation>
    <scope>NUCLEOTIDE SEQUENCE [LARGE SCALE GENOMIC DNA]</scope>
    <source>
        <strain evidence="3 4">SBC82</strain>
        <plasmid evidence="4">pacpol3</plasmid>
        <plasmid evidence="3">pACPOL3</plasmid>
        <plasmid evidence="4">pacpol4</plasmid>
        <plasmid evidence="2">pACPOL4</plasmid>
    </source>
</reference>
<evidence type="ECO:0000313" key="2">
    <source>
        <dbReference type="EMBL" id="AXC16330.1"/>
    </source>
</evidence>
<dbReference type="Proteomes" id="UP000253606">
    <property type="component" value="Plasmid pACPOL3"/>
</dbReference>
<sequence length="51" mass="5506">MGEASIGSGIRGIEDNIRSPKTGEEHPSLTHSFDTGATYACMVLQAQKLNW</sequence>
<organism evidence="3 4">
    <name type="scientific">Acidisarcina polymorpha</name>
    <dbReference type="NCBI Taxonomy" id="2211140"/>
    <lineage>
        <taxon>Bacteria</taxon>
        <taxon>Pseudomonadati</taxon>
        <taxon>Acidobacteriota</taxon>
        <taxon>Terriglobia</taxon>
        <taxon>Terriglobales</taxon>
        <taxon>Acidobacteriaceae</taxon>
        <taxon>Acidisarcina</taxon>
    </lineage>
</organism>
<keyword evidence="3" id="KW-0614">Plasmid</keyword>
<dbReference type="EMBL" id="CP030844">
    <property type="protein sequence ID" value="AXC16342.1"/>
    <property type="molecule type" value="Genomic_DNA"/>
</dbReference>
<dbReference type="AlphaFoldDB" id="A0A2Z5GAR4"/>
<evidence type="ECO:0000313" key="3">
    <source>
        <dbReference type="EMBL" id="AXC16342.1"/>
    </source>
</evidence>
<dbReference type="Proteomes" id="UP000253606">
    <property type="component" value="Plasmid pACPOL4"/>
</dbReference>
<dbReference type="KEGG" id="abas:ACPOL_7150"/>
<proteinExistence type="predicted"/>
<geneLocation type="plasmid" evidence="4">
    <name>pacpol4</name>
</geneLocation>
<name>A0A2Z5GAR4_9BACT</name>
<dbReference type="KEGG" id="abas:ACPOL_7138"/>
<dbReference type="EMBL" id="CP030843">
    <property type="protein sequence ID" value="AXC16330.1"/>
    <property type="molecule type" value="Genomic_DNA"/>
</dbReference>